<comment type="caution">
    <text evidence="2">The sequence shown here is derived from an EMBL/GenBank/DDBJ whole genome shotgun (WGS) entry which is preliminary data.</text>
</comment>
<dbReference type="GO" id="GO:0032259">
    <property type="term" value="P:methylation"/>
    <property type="evidence" value="ECO:0007669"/>
    <property type="project" value="UniProtKB-KW"/>
</dbReference>
<name>A0ABV9B3Y6_9ACTN</name>
<dbReference type="Pfam" id="PF13847">
    <property type="entry name" value="Methyltransf_31"/>
    <property type="match status" value="1"/>
</dbReference>
<dbReference type="Proteomes" id="UP001595839">
    <property type="component" value="Unassembled WGS sequence"/>
</dbReference>
<protein>
    <submittedName>
        <fullName evidence="2">Class I SAM-dependent methyltransferase</fullName>
        <ecNumber evidence="2">2.1.1.-</ecNumber>
    </submittedName>
</protein>
<reference evidence="3" key="1">
    <citation type="journal article" date="2019" name="Int. J. Syst. Evol. Microbiol.">
        <title>The Global Catalogue of Microorganisms (GCM) 10K type strain sequencing project: providing services to taxonomists for standard genome sequencing and annotation.</title>
        <authorList>
            <consortium name="The Broad Institute Genomics Platform"/>
            <consortium name="The Broad Institute Genome Sequencing Center for Infectious Disease"/>
            <person name="Wu L."/>
            <person name="Ma J."/>
        </authorList>
    </citation>
    <scope>NUCLEOTIDE SEQUENCE [LARGE SCALE GENOMIC DNA]</scope>
    <source>
        <strain evidence="3">CGMCC 4.7177</strain>
    </source>
</reference>
<dbReference type="EMBL" id="JBHSFK010000025">
    <property type="protein sequence ID" value="MFC4504266.1"/>
    <property type="molecule type" value="Genomic_DNA"/>
</dbReference>
<dbReference type="PANTHER" id="PTHR43591:SF24">
    <property type="entry name" value="2-METHOXY-6-POLYPRENYL-1,4-BENZOQUINOL METHYLASE, MITOCHONDRIAL"/>
    <property type="match status" value="1"/>
</dbReference>
<feature type="domain" description="Methyltransferase" evidence="1">
    <location>
        <begin position="39"/>
        <end position="169"/>
    </location>
</feature>
<evidence type="ECO:0000259" key="1">
    <source>
        <dbReference type="Pfam" id="PF13847"/>
    </source>
</evidence>
<evidence type="ECO:0000313" key="3">
    <source>
        <dbReference type="Proteomes" id="UP001595839"/>
    </source>
</evidence>
<evidence type="ECO:0000313" key="2">
    <source>
        <dbReference type="EMBL" id="MFC4504266.1"/>
    </source>
</evidence>
<dbReference type="InterPro" id="IPR025714">
    <property type="entry name" value="Methyltranfer_dom"/>
</dbReference>
<dbReference type="InterPro" id="IPR029063">
    <property type="entry name" value="SAM-dependent_MTases_sf"/>
</dbReference>
<accession>A0ABV9B3Y6</accession>
<dbReference type="GO" id="GO:0008168">
    <property type="term" value="F:methyltransferase activity"/>
    <property type="evidence" value="ECO:0007669"/>
    <property type="project" value="UniProtKB-KW"/>
</dbReference>
<dbReference type="PANTHER" id="PTHR43591">
    <property type="entry name" value="METHYLTRANSFERASE"/>
    <property type="match status" value="1"/>
</dbReference>
<dbReference type="RefSeq" id="WP_381180804.1">
    <property type="nucleotide sequence ID" value="NZ_JBHSFK010000025.1"/>
</dbReference>
<dbReference type="EC" id="2.1.1.-" evidence="2"/>
<keyword evidence="2" id="KW-0808">Transferase</keyword>
<organism evidence="2 3">
    <name type="scientific">Streptomyces vulcanius</name>
    <dbReference type="NCBI Taxonomy" id="1441876"/>
    <lineage>
        <taxon>Bacteria</taxon>
        <taxon>Bacillati</taxon>
        <taxon>Actinomycetota</taxon>
        <taxon>Actinomycetes</taxon>
        <taxon>Kitasatosporales</taxon>
        <taxon>Streptomycetaceae</taxon>
        <taxon>Streptomyces</taxon>
    </lineage>
</organism>
<dbReference type="Gene3D" id="3.40.50.150">
    <property type="entry name" value="Vaccinia Virus protein VP39"/>
    <property type="match status" value="1"/>
</dbReference>
<proteinExistence type="predicted"/>
<dbReference type="CDD" id="cd02440">
    <property type="entry name" value="AdoMet_MTases"/>
    <property type="match status" value="1"/>
</dbReference>
<keyword evidence="2" id="KW-0489">Methyltransferase</keyword>
<keyword evidence="3" id="KW-1185">Reference proteome</keyword>
<sequence length="273" mass="29857">MAKAQETAVYTHGHHESVLRSHTWRTAANSAAYLLGSLKPHMRVLDVGCGPGTITADLAALVPDGHVTGVDHAPEILDRARSTAAGRGLTNVDFAVADVHALDFPDDTFCVVHAHQVLQHVGDPVSALREMRRVTKPGGYVAVRDSDYAAMIWYPESSGLDDWQELYRRVARANGGEPDAGRRLKSWALAAGFADITATSATWTFSTAEERAWWSGLWADRTLASAYAERATRGGHATEEQLRAVSAAWREWGEREDGWFAVLHGEILCRKDA</sequence>
<dbReference type="SUPFAM" id="SSF53335">
    <property type="entry name" value="S-adenosyl-L-methionine-dependent methyltransferases"/>
    <property type="match status" value="1"/>
</dbReference>
<gene>
    <name evidence="2" type="ORF">ACFPIH_32955</name>
</gene>